<feature type="disulfide bond" evidence="5">
    <location>
        <begin position="1012"/>
        <end position="1021"/>
    </location>
</feature>
<feature type="region of interest" description="Disordered" evidence="6">
    <location>
        <begin position="513"/>
        <end position="536"/>
    </location>
</feature>
<feature type="region of interest" description="Disordered" evidence="6">
    <location>
        <begin position="308"/>
        <end position="356"/>
    </location>
</feature>
<feature type="compositionally biased region" description="Pro residues" evidence="6">
    <location>
        <begin position="347"/>
        <end position="356"/>
    </location>
</feature>
<evidence type="ECO:0000313" key="12">
    <source>
        <dbReference type="RefSeq" id="XP_028132784.1"/>
    </source>
</evidence>
<dbReference type="CTD" id="44011"/>
<dbReference type="OrthoDB" id="2015116at2759"/>
<feature type="compositionally biased region" description="Low complexity" evidence="6">
    <location>
        <begin position="516"/>
        <end position="527"/>
    </location>
</feature>
<evidence type="ECO:0000259" key="9">
    <source>
        <dbReference type="PROSITE" id="PS50026"/>
    </source>
</evidence>
<accession>A0A6P7FAA4</accession>
<evidence type="ECO:0000256" key="8">
    <source>
        <dbReference type="SAM" id="SignalP"/>
    </source>
</evidence>
<feature type="transmembrane region" description="Helical" evidence="7">
    <location>
        <begin position="1027"/>
        <end position="1052"/>
    </location>
</feature>
<evidence type="ECO:0000256" key="1">
    <source>
        <dbReference type="ARBA" id="ARBA00022536"/>
    </source>
</evidence>
<evidence type="ECO:0000313" key="11">
    <source>
        <dbReference type="Proteomes" id="UP001652700"/>
    </source>
</evidence>
<dbReference type="SUPFAM" id="SSF82671">
    <property type="entry name" value="SEA domain"/>
    <property type="match status" value="1"/>
</dbReference>
<dbReference type="InterPro" id="IPR036364">
    <property type="entry name" value="SEA_dom_sf"/>
</dbReference>
<dbReference type="PROSITE" id="PS00010">
    <property type="entry name" value="ASX_HYDROXYL"/>
    <property type="match status" value="1"/>
</dbReference>
<dbReference type="SMART" id="SM00181">
    <property type="entry name" value="EGF"/>
    <property type="match status" value="2"/>
</dbReference>
<feature type="domain" description="EGF-like" evidence="9">
    <location>
        <begin position="988"/>
        <end position="1022"/>
    </location>
</feature>
<feature type="compositionally biased region" description="Basic residues" evidence="6">
    <location>
        <begin position="335"/>
        <end position="346"/>
    </location>
</feature>
<dbReference type="InParanoid" id="A0A6P7FAA4"/>
<name>A0A6P7FAA4_DIAVI</name>
<comment type="caution">
    <text evidence="5">Lacks conserved residue(s) required for the propagation of feature annotation.</text>
</comment>
<dbReference type="GO" id="GO:0005509">
    <property type="term" value="F:calcium ion binding"/>
    <property type="evidence" value="ECO:0007669"/>
    <property type="project" value="InterPro"/>
</dbReference>
<protein>
    <submittedName>
        <fullName evidence="12">Uncharacterized protein LOC114328197</fullName>
    </submittedName>
</protein>
<evidence type="ECO:0000256" key="3">
    <source>
        <dbReference type="ARBA" id="ARBA00022737"/>
    </source>
</evidence>
<keyword evidence="4 5" id="KW-1015">Disulfide bond</keyword>
<dbReference type="PROSITE" id="PS00022">
    <property type="entry name" value="EGF_1"/>
    <property type="match status" value="1"/>
</dbReference>
<feature type="compositionally biased region" description="Basic and acidic residues" evidence="6">
    <location>
        <begin position="141"/>
        <end position="157"/>
    </location>
</feature>
<dbReference type="PROSITE" id="PS50026">
    <property type="entry name" value="EGF_3"/>
    <property type="match status" value="2"/>
</dbReference>
<feature type="compositionally biased region" description="Basic and acidic residues" evidence="6">
    <location>
        <begin position="458"/>
        <end position="473"/>
    </location>
</feature>
<keyword evidence="7" id="KW-1133">Transmembrane helix</keyword>
<dbReference type="InterPro" id="IPR009030">
    <property type="entry name" value="Growth_fac_rcpt_cys_sf"/>
</dbReference>
<dbReference type="Gene3D" id="2.10.25.10">
    <property type="entry name" value="Laminin"/>
    <property type="match status" value="1"/>
</dbReference>
<dbReference type="SUPFAM" id="SSF57184">
    <property type="entry name" value="Growth factor receptor domain"/>
    <property type="match status" value="1"/>
</dbReference>
<keyword evidence="11" id="KW-1185">Reference proteome</keyword>
<dbReference type="Pfam" id="PF07645">
    <property type="entry name" value="EGF_CA"/>
    <property type="match status" value="1"/>
</dbReference>
<dbReference type="RefSeq" id="XP_028132784.1">
    <property type="nucleotide sequence ID" value="XM_028276983.1"/>
</dbReference>
<dbReference type="EnsemblMetazoa" id="XM_028276983.2">
    <property type="protein sequence ID" value="XP_028132784.1"/>
    <property type="gene ID" value="LOC114328197"/>
</dbReference>
<dbReference type="AlphaFoldDB" id="A0A6P7FAA4"/>
<feature type="region of interest" description="Disordered" evidence="6">
    <location>
        <begin position="379"/>
        <end position="408"/>
    </location>
</feature>
<feature type="domain" description="EGF-like" evidence="9">
    <location>
        <begin position="939"/>
        <end position="978"/>
    </location>
</feature>
<evidence type="ECO:0000256" key="2">
    <source>
        <dbReference type="ARBA" id="ARBA00022729"/>
    </source>
</evidence>
<proteinExistence type="predicted"/>
<dbReference type="InterPro" id="IPR000742">
    <property type="entry name" value="EGF"/>
</dbReference>
<dbReference type="InterPro" id="IPR018097">
    <property type="entry name" value="EGF_Ca-bd_CS"/>
</dbReference>
<evidence type="ECO:0000256" key="7">
    <source>
        <dbReference type="SAM" id="Phobius"/>
    </source>
</evidence>
<feature type="compositionally biased region" description="Acidic residues" evidence="6">
    <location>
        <begin position="387"/>
        <end position="397"/>
    </location>
</feature>
<dbReference type="InterPro" id="IPR001881">
    <property type="entry name" value="EGF-like_Ca-bd_dom"/>
</dbReference>
<evidence type="ECO:0000256" key="5">
    <source>
        <dbReference type="PROSITE-ProRule" id="PRU00076"/>
    </source>
</evidence>
<feature type="region of interest" description="Disordered" evidence="6">
    <location>
        <begin position="735"/>
        <end position="761"/>
    </location>
</feature>
<dbReference type="GeneID" id="114328197"/>
<keyword evidence="7" id="KW-0812">Transmembrane</keyword>
<keyword evidence="7" id="KW-0472">Membrane</keyword>
<dbReference type="CDD" id="cd00054">
    <property type="entry name" value="EGF_CA"/>
    <property type="match status" value="1"/>
</dbReference>
<dbReference type="InterPro" id="IPR000152">
    <property type="entry name" value="EGF-type_Asp/Asn_hydroxyl_site"/>
</dbReference>
<feature type="region of interest" description="Disordered" evidence="6">
    <location>
        <begin position="232"/>
        <end position="252"/>
    </location>
</feature>
<evidence type="ECO:0000313" key="10">
    <source>
        <dbReference type="EnsemblMetazoa" id="XP_028132784.1"/>
    </source>
</evidence>
<dbReference type="Proteomes" id="UP001652700">
    <property type="component" value="Unplaced"/>
</dbReference>
<keyword evidence="2 8" id="KW-0732">Signal</keyword>
<keyword evidence="3" id="KW-0677">Repeat</keyword>
<dbReference type="SMART" id="SM00179">
    <property type="entry name" value="EGF_CA"/>
    <property type="match status" value="1"/>
</dbReference>
<feature type="chain" id="PRO_5027866583" evidence="8">
    <location>
        <begin position="30"/>
        <end position="1248"/>
    </location>
</feature>
<organism evidence="12">
    <name type="scientific">Diabrotica virgifera virgifera</name>
    <name type="common">western corn rootworm</name>
    <dbReference type="NCBI Taxonomy" id="50390"/>
    <lineage>
        <taxon>Eukaryota</taxon>
        <taxon>Metazoa</taxon>
        <taxon>Ecdysozoa</taxon>
        <taxon>Arthropoda</taxon>
        <taxon>Hexapoda</taxon>
        <taxon>Insecta</taxon>
        <taxon>Pterygota</taxon>
        <taxon>Neoptera</taxon>
        <taxon>Endopterygota</taxon>
        <taxon>Coleoptera</taxon>
        <taxon>Polyphaga</taxon>
        <taxon>Cucujiformia</taxon>
        <taxon>Chrysomeloidea</taxon>
        <taxon>Chrysomelidae</taxon>
        <taxon>Galerucinae</taxon>
        <taxon>Diabroticina</taxon>
        <taxon>Diabroticites</taxon>
        <taxon>Diabrotica</taxon>
    </lineage>
</organism>
<dbReference type="FunFam" id="2.10.25.10:FF:000672">
    <property type="entry name" value="Uncharacterized protein, isoform C"/>
    <property type="match status" value="1"/>
</dbReference>
<feature type="region of interest" description="Disordered" evidence="6">
    <location>
        <begin position="133"/>
        <end position="173"/>
    </location>
</feature>
<evidence type="ECO:0000256" key="4">
    <source>
        <dbReference type="ARBA" id="ARBA00023157"/>
    </source>
</evidence>
<gene>
    <name evidence="12" type="primary">LOC114328197</name>
</gene>
<sequence length="1248" mass="135877">MAFSSFWTTRRVILCVIWLLLLQWEHTDALEDIYSNSFISPNSAKLNADDDQLPAIRTSEAKDIFEETSRVARSAIRDASLDKEDHQVTSSAHRVVRSMDHILSSTALADDYNLYKNVDEALESNDVELSGRLGGYIQPSKTEKDSLPTESYKKTEELSGELTGTPHQARSLPLQESHQVKLSAAMTSTTAFATRSLLPPGQARQANPDIQDIITGIVKLLNGNVNVQANTGPGIGRPLRPLSTRINNRGPPRITDMPALPPDFDVPAPLPPPPLGQKPPPMSTTRLPTPYPFDVPKPNMSPIRPFTGSGTSIPISDLSMNKRPGLFRPPTAPPWKRRRPPNKRRPPIPPYKPMPPFSTEMISLTSEKPAEDILTLDLGSHLSPSGDENEYYPEELEDKGNSTDFPEVETDVVPDTSEIDKEIAEFEKNKEKVKNVTKLDKYTSKTTIVTPTVNSQAKTEESTQKTEVEEPEIKTSSITIETSSPTLSDTVLSSIEPTSTLVAPLPTETAEETILTSNSSTSVVSTDNTEDTSIESSMSEIVDSTRDILGESSTLANTATETLPIVTTITSSTSNVVTVGASSTPASTVNNQSTSSGFPYYPYRPRPGIVLDDTEYKPGGINRQPIITRPPIGQIGDIFDVTVSAIQGPGSSAGGGQGKPYVIPVEIENVHSGDVITSSSGSEGFVSIDGKRTYLNLFGESTSTGLPIKPTATVPESNQVAATGYAVAENEKVHRPGSVGKPTQRRPMFGRPRPSQPPVRIDTCIVGDDSTCDGSQHEVCRTESGVSACHCRPGTARRKHRDPCRKIVSILVSLRVDRLYDRKVVWASELGDRSSDSYQQLSFEAERALESAMSMTPFSDEFLAAKVNGIYRGERSQGQAGVFVNITLQLDENPDTSRPTVRGDIQRHLLGVIQRRSNNVGDSALWVDSPPGSVSNLQDLDECSSPDLHDCHSLARCVNIFGGFKCECLEGYRDPWLDNKHRAGRHCEQCSPQHCNNRGECRYQNGQEVCTCTGNYYGSQCELDGEVLGVAIGASVAAIIIIGLTLVCLVMWSRRWSREQKAAVGSPVFGYMATASNTAKTPVVGAPPYQLTLEDRLRWAQIADVMAQANHYAPEPGLTAPTRPSSALFGYPSLPMAGTMSHHGHGTLPPVPLPRLTLQAQMAARAASIHSARHQDNSSSSEEEDKADLLGRNFHVPRPKSRSNASIANQSGIYYDVDYDQNEIYKQPGGGGIPLSTYSMGRQPFFRN</sequence>
<feature type="region of interest" description="Disordered" evidence="6">
    <location>
        <begin position="453"/>
        <end position="475"/>
    </location>
</feature>
<dbReference type="PANTHER" id="PTHR24039">
    <property type="entry name" value="FIBRILLIN-RELATED"/>
    <property type="match status" value="1"/>
</dbReference>
<dbReference type="PANTHER" id="PTHR24039:SF52">
    <property type="entry name" value="EGF-LIKE DOMAIN-CONTAINING PROTEIN"/>
    <property type="match status" value="1"/>
</dbReference>
<reference evidence="12" key="1">
    <citation type="submission" date="2025-04" db="UniProtKB">
        <authorList>
            <consortium name="RefSeq"/>
        </authorList>
    </citation>
    <scope>IDENTIFICATION</scope>
    <source>
        <tissue evidence="12">Whole insect</tissue>
    </source>
</reference>
<reference evidence="10" key="2">
    <citation type="submission" date="2025-05" db="UniProtKB">
        <authorList>
            <consortium name="EnsemblMetazoa"/>
        </authorList>
    </citation>
    <scope>IDENTIFICATION</scope>
</reference>
<dbReference type="KEGG" id="dvv:114328197"/>
<evidence type="ECO:0000256" key="6">
    <source>
        <dbReference type="SAM" id="MobiDB-lite"/>
    </source>
</evidence>
<keyword evidence="1 5" id="KW-0245">EGF-like domain</keyword>
<dbReference type="InterPro" id="IPR049883">
    <property type="entry name" value="NOTCH1_EGF-like"/>
</dbReference>
<feature type="signal peptide" evidence="8">
    <location>
        <begin position="1"/>
        <end position="29"/>
    </location>
</feature>
<dbReference type="FunCoup" id="A0A6P7FAA4">
    <property type="interactions" value="6"/>
</dbReference>
<dbReference type="PROSITE" id="PS01187">
    <property type="entry name" value="EGF_CA"/>
    <property type="match status" value="1"/>
</dbReference>
<feature type="region of interest" description="Disordered" evidence="6">
    <location>
        <begin position="1164"/>
        <end position="1187"/>
    </location>
</feature>